<dbReference type="AlphaFoldDB" id="C2KUY8"/>
<accession>C2KUY8</accession>
<evidence type="ECO:0000313" key="4">
    <source>
        <dbReference type="EMBL" id="EEJ52418.1"/>
    </source>
</evidence>
<protein>
    <submittedName>
        <fullName evidence="4">Ankyrin repeat protein</fullName>
    </submittedName>
</protein>
<evidence type="ECO:0000313" key="5">
    <source>
        <dbReference type="Proteomes" id="UP000004121"/>
    </source>
</evidence>
<evidence type="ECO:0000256" key="3">
    <source>
        <dbReference type="PROSITE-ProRule" id="PRU00023"/>
    </source>
</evidence>
<dbReference type="HOGENOM" id="CLU_1464259_0_0_9"/>
<dbReference type="PANTHER" id="PTHR24171">
    <property type="entry name" value="ANKYRIN REPEAT DOMAIN-CONTAINING PROTEIN 39-RELATED"/>
    <property type="match status" value="1"/>
</dbReference>
<sequence length="185" mass="20402">MAKKRVTLPKDFDELLKVGDIEALKAVYDKCELTAYDGKFGLHTALHYKGVPDALVIWLVKQGLDVNIPDYYGCTPLYSQATFGMDTVKLLYELGGDIQKPNRYGNTPLHVAAEYFRPNTVRFLIEKGADVNAKNERGETPLLAALTVCGGIMVVPLVEIAEMLIKAGVEITPEMAEKVEIIGKD</sequence>
<feature type="repeat" description="ANK" evidence="3">
    <location>
        <begin position="104"/>
        <end position="136"/>
    </location>
</feature>
<feature type="repeat" description="ANK" evidence="3">
    <location>
        <begin position="37"/>
        <end position="71"/>
    </location>
</feature>
<dbReference type="SUPFAM" id="SSF48403">
    <property type="entry name" value="Ankyrin repeat"/>
    <property type="match status" value="1"/>
</dbReference>
<keyword evidence="5" id="KW-1185">Reference proteome</keyword>
<dbReference type="Proteomes" id="UP000004121">
    <property type="component" value="Unassembled WGS sequence"/>
</dbReference>
<proteinExistence type="predicted"/>
<dbReference type="PRINTS" id="PR01415">
    <property type="entry name" value="ANKYRIN"/>
</dbReference>
<evidence type="ECO:0000256" key="1">
    <source>
        <dbReference type="ARBA" id="ARBA00022737"/>
    </source>
</evidence>
<name>C2KUY8_9FIRM</name>
<keyword evidence="1" id="KW-0677">Repeat</keyword>
<dbReference type="EMBL" id="ACKX01000032">
    <property type="protein sequence ID" value="EEJ52418.1"/>
    <property type="molecule type" value="Genomic_DNA"/>
</dbReference>
<dbReference type="Pfam" id="PF12796">
    <property type="entry name" value="Ank_2"/>
    <property type="match status" value="1"/>
</dbReference>
<dbReference type="SMART" id="SM00248">
    <property type="entry name" value="ANK"/>
    <property type="match status" value="4"/>
</dbReference>
<reference evidence="4 5" key="1">
    <citation type="submission" date="2009-04" db="EMBL/GenBank/DDBJ databases">
        <authorList>
            <person name="Qin X."/>
            <person name="Bachman B."/>
            <person name="Battles P."/>
            <person name="Bell A."/>
            <person name="Bess C."/>
            <person name="Bickham C."/>
            <person name="Chaboub L."/>
            <person name="Chen D."/>
            <person name="Coyle M."/>
            <person name="Deiros D.R."/>
            <person name="Dinh H."/>
            <person name="Forbes L."/>
            <person name="Fowler G."/>
            <person name="Francisco L."/>
            <person name="Fu Q."/>
            <person name="Gubbala S."/>
            <person name="Hale W."/>
            <person name="Han Y."/>
            <person name="Hemphill L."/>
            <person name="Highlander S.K."/>
            <person name="Hirani K."/>
            <person name="Hogues M."/>
            <person name="Jackson L."/>
            <person name="Jakkamsetti A."/>
            <person name="Javaid M."/>
            <person name="Jiang H."/>
            <person name="Korchina V."/>
            <person name="Kovar C."/>
            <person name="Lara F."/>
            <person name="Lee S."/>
            <person name="Mata R."/>
            <person name="Mathew T."/>
            <person name="Moen C."/>
            <person name="Morales K."/>
            <person name="Munidasa M."/>
            <person name="Nazareth L."/>
            <person name="Ngo R."/>
            <person name="Nguyen L."/>
            <person name="Okwuonu G."/>
            <person name="Ongeri F."/>
            <person name="Patil S."/>
            <person name="Petrosino J."/>
            <person name="Pham C."/>
            <person name="Pham P."/>
            <person name="Pu L.-L."/>
            <person name="Puazo M."/>
            <person name="Raj R."/>
            <person name="Reid J."/>
            <person name="Rouhana J."/>
            <person name="Saada N."/>
            <person name="Shang Y."/>
            <person name="Simmons D."/>
            <person name="Thornton R."/>
            <person name="Warren J."/>
            <person name="Weissenberger G."/>
            <person name="Zhang J."/>
            <person name="Zhang L."/>
            <person name="Zhou C."/>
            <person name="Zhu D."/>
            <person name="Muzny D."/>
            <person name="Worley K."/>
            <person name="Gibbs R."/>
        </authorList>
    </citation>
    <scope>NUCLEOTIDE SEQUENCE [LARGE SCALE GENOMIC DNA]</scope>
    <source>
        <strain evidence="4 5">F0268</strain>
    </source>
</reference>
<dbReference type="PROSITE" id="PS50088">
    <property type="entry name" value="ANK_REPEAT"/>
    <property type="match status" value="2"/>
</dbReference>
<dbReference type="eggNOG" id="COG0666">
    <property type="taxonomic scope" value="Bacteria"/>
</dbReference>
<organism evidence="4 5">
    <name type="scientific">Oribacterium sinus F0268</name>
    <dbReference type="NCBI Taxonomy" id="585501"/>
    <lineage>
        <taxon>Bacteria</taxon>
        <taxon>Bacillati</taxon>
        <taxon>Bacillota</taxon>
        <taxon>Clostridia</taxon>
        <taxon>Lachnospirales</taxon>
        <taxon>Lachnospiraceae</taxon>
        <taxon>Oribacterium</taxon>
    </lineage>
</organism>
<dbReference type="Gene3D" id="1.25.40.20">
    <property type="entry name" value="Ankyrin repeat-containing domain"/>
    <property type="match status" value="2"/>
</dbReference>
<comment type="caution">
    <text evidence="4">The sequence shown here is derived from an EMBL/GenBank/DDBJ whole genome shotgun (WGS) entry which is preliminary data.</text>
</comment>
<gene>
    <name evidence="4" type="ORF">HMPREF6123_0307</name>
</gene>
<evidence type="ECO:0000256" key="2">
    <source>
        <dbReference type="ARBA" id="ARBA00023043"/>
    </source>
</evidence>
<dbReference type="RefSeq" id="WP_007155771.1">
    <property type="nucleotide sequence ID" value="NZ_GG668533.1"/>
</dbReference>
<dbReference type="InParanoid" id="C2KUY8"/>
<dbReference type="PROSITE" id="PS50297">
    <property type="entry name" value="ANK_REP_REGION"/>
    <property type="match status" value="1"/>
</dbReference>
<feature type="non-terminal residue" evidence="4">
    <location>
        <position position="185"/>
    </location>
</feature>
<keyword evidence="2 3" id="KW-0040">ANK repeat</keyword>
<dbReference type="STRING" id="585501.HMPREF6123_0307"/>
<dbReference type="InterPro" id="IPR036770">
    <property type="entry name" value="Ankyrin_rpt-contain_sf"/>
</dbReference>
<dbReference type="InterPro" id="IPR002110">
    <property type="entry name" value="Ankyrin_rpt"/>
</dbReference>